<gene>
    <name evidence="2" type="ORF">COK38_10135</name>
</gene>
<dbReference type="AlphaFoldDB" id="A0AA44TGD2"/>
<dbReference type="Proteomes" id="UP000226357">
    <property type="component" value="Unassembled WGS sequence"/>
</dbReference>
<proteinExistence type="predicted"/>
<protein>
    <submittedName>
        <fullName evidence="2">Uncharacterized protein</fullName>
    </submittedName>
</protein>
<feature type="coiled-coil region" evidence="1">
    <location>
        <begin position="7"/>
        <end position="34"/>
    </location>
</feature>
<sequence>MEIKTTLQQANEIIEKYESKRLALQNQLVKLDEDVRYMQGEVERDFQQAVMNDSKINGRLKNDLDALLVTRDQLVKMLRGFDGLLQNALMGIREEVQKETQSIVDGTRNREVELEKELKDIKLAYLDKLAQYHDEFEQGASELLKYRQLNERLGLREVDIRGNRIIDLDSTYQRGNHFKAVFEPTVNEARDTLATGTLPHAAQQYAEQLVK</sequence>
<evidence type="ECO:0000313" key="2">
    <source>
        <dbReference type="EMBL" id="PFS02029.1"/>
    </source>
</evidence>
<accession>A0AA44TGD2</accession>
<organism evidence="2 3">
    <name type="scientific">Bacillus cereus</name>
    <dbReference type="NCBI Taxonomy" id="1396"/>
    <lineage>
        <taxon>Bacteria</taxon>
        <taxon>Bacillati</taxon>
        <taxon>Bacillota</taxon>
        <taxon>Bacilli</taxon>
        <taxon>Bacillales</taxon>
        <taxon>Bacillaceae</taxon>
        <taxon>Bacillus</taxon>
        <taxon>Bacillus cereus group</taxon>
    </lineage>
</organism>
<evidence type="ECO:0000313" key="3">
    <source>
        <dbReference type="Proteomes" id="UP000226357"/>
    </source>
</evidence>
<evidence type="ECO:0000256" key="1">
    <source>
        <dbReference type="SAM" id="Coils"/>
    </source>
</evidence>
<reference evidence="2 3" key="1">
    <citation type="submission" date="2017-09" db="EMBL/GenBank/DDBJ databases">
        <title>Large-scale bioinformatics analysis of Bacillus genomes uncovers conserved roles of natural products in bacterial physiology.</title>
        <authorList>
            <consortium name="Agbiome Team Llc"/>
            <person name="Bleich R.M."/>
            <person name="Grubbs K.J."/>
            <person name="Santa Maria K.C."/>
            <person name="Allen S.E."/>
            <person name="Farag S."/>
            <person name="Shank E.A."/>
            <person name="Bowers A."/>
        </authorList>
    </citation>
    <scope>NUCLEOTIDE SEQUENCE [LARGE SCALE GENOMIC DNA]</scope>
    <source>
        <strain evidence="2 3">AFS067272</strain>
    </source>
</reference>
<keyword evidence="1" id="KW-0175">Coiled coil</keyword>
<name>A0AA44TGD2_BACCE</name>
<comment type="caution">
    <text evidence="2">The sequence shown here is derived from an EMBL/GenBank/DDBJ whole genome shotgun (WGS) entry which is preliminary data.</text>
</comment>
<dbReference type="EMBL" id="NVBO01000077">
    <property type="protein sequence ID" value="PFS02029.1"/>
    <property type="molecule type" value="Genomic_DNA"/>
</dbReference>